<sequence>NRHKLNRRKFHLNMRINFFPVRVTEHWHRLPREVVESPSLEIFKTRLDVILGNVL</sequence>
<accession>A0A093H9X4</accession>
<keyword evidence="2" id="KW-1185">Reference proteome</keyword>
<proteinExistence type="predicted"/>
<name>A0A093H9X4_STRCA</name>
<feature type="non-terminal residue" evidence="1">
    <location>
        <position position="1"/>
    </location>
</feature>
<dbReference type="Proteomes" id="UP000053584">
    <property type="component" value="Unassembled WGS sequence"/>
</dbReference>
<evidence type="ECO:0000313" key="2">
    <source>
        <dbReference type="Proteomes" id="UP000053584"/>
    </source>
</evidence>
<dbReference type="AlphaFoldDB" id="A0A093H9X4"/>
<dbReference type="EMBL" id="KL206063">
    <property type="protein sequence ID" value="KFV78496.1"/>
    <property type="molecule type" value="Genomic_DNA"/>
</dbReference>
<protein>
    <submittedName>
        <fullName evidence="1">Uncharacterized protein</fullName>
    </submittedName>
</protein>
<gene>
    <name evidence="1" type="ORF">N308_03048</name>
</gene>
<reference evidence="1 2" key="1">
    <citation type="submission" date="2014-04" db="EMBL/GenBank/DDBJ databases">
        <title>Genome evolution of avian class.</title>
        <authorList>
            <person name="Zhang G."/>
            <person name="Li C."/>
        </authorList>
    </citation>
    <scope>NUCLEOTIDE SEQUENCE [LARGE SCALE GENOMIC DNA]</scope>
    <source>
        <strain evidence="1">BGI_N308</strain>
    </source>
</reference>
<organism evidence="1 2">
    <name type="scientific">Struthio camelus australis</name>
    <dbReference type="NCBI Taxonomy" id="441894"/>
    <lineage>
        <taxon>Eukaryota</taxon>
        <taxon>Metazoa</taxon>
        <taxon>Chordata</taxon>
        <taxon>Craniata</taxon>
        <taxon>Vertebrata</taxon>
        <taxon>Euteleostomi</taxon>
        <taxon>Archelosauria</taxon>
        <taxon>Archosauria</taxon>
        <taxon>Dinosauria</taxon>
        <taxon>Saurischia</taxon>
        <taxon>Theropoda</taxon>
        <taxon>Coelurosauria</taxon>
        <taxon>Aves</taxon>
        <taxon>Palaeognathae</taxon>
        <taxon>Struthioniformes</taxon>
        <taxon>Struthionidae</taxon>
        <taxon>Struthio</taxon>
    </lineage>
</organism>
<feature type="non-terminal residue" evidence="1">
    <location>
        <position position="55"/>
    </location>
</feature>
<evidence type="ECO:0000313" key="1">
    <source>
        <dbReference type="EMBL" id="KFV78496.1"/>
    </source>
</evidence>